<protein>
    <submittedName>
        <fullName evidence="1">Uncharacterized protein</fullName>
    </submittedName>
</protein>
<dbReference type="EMBL" id="LMWM01000037">
    <property type="protein sequence ID" value="KUM84206.1"/>
    <property type="molecule type" value="Genomic_DNA"/>
</dbReference>
<evidence type="ECO:0000313" key="2">
    <source>
        <dbReference type="Proteomes" id="UP000053039"/>
    </source>
</evidence>
<comment type="caution">
    <text evidence="1">The sequence shown here is derived from an EMBL/GenBank/DDBJ whole genome shotgun (WGS) entry which is preliminary data.</text>
</comment>
<proteinExistence type="predicted"/>
<dbReference type="AlphaFoldDB" id="A0A101N0D8"/>
<evidence type="ECO:0000313" key="1">
    <source>
        <dbReference type="EMBL" id="KUM84206.1"/>
    </source>
</evidence>
<organism evidence="1 2">
    <name type="scientific">Streptomyces pseudovenezuelae</name>
    <dbReference type="NCBI Taxonomy" id="67350"/>
    <lineage>
        <taxon>Bacteria</taxon>
        <taxon>Bacillati</taxon>
        <taxon>Actinomycetota</taxon>
        <taxon>Actinomycetes</taxon>
        <taxon>Kitasatosporales</taxon>
        <taxon>Streptomycetaceae</taxon>
        <taxon>Streptomyces</taxon>
        <taxon>Streptomyces aurantiacus group</taxon>
    </lineage>
</organism>
<dbReference type="Proteomes" id="UP000053039">
    <property type="component" value="Unassembled WGS sequence"/>
</dbReference>
<accession>A0A101N0D8</accession>
<sequence length="84" mass="8821">MVSQYLVGGLRGLDEVLGPPWAMGGVGGVEDQQVAEHGVPVVDEGEEIAVAFGGVVAGRHEHGSWKLRPMGTAYCPTTLCSWKS</sequence>
<name>A0A101N0D8_9ACTN</name>
<reference evidence="1 2" key="1">
    <citation type="submission" date="2015-10" db="EMBL/GenBank/DDBJ databases">
        <title>Draft genome sequence of Streptomyces pseudovenezuelae DSM 40212, type strain for the species Streptomyces pseudovenezuelae.</title>
        <authorList>
            <person name="Ruckert C."/>
            <person name="Winkler A."/>
            <person name="Kalinowski J."/>
            <person name="Kampfer P."/>
            <person name="Glaeser S."/>
        </authorList>
    </citation>
    <scope>NUCLEOTIDE SEQUENCE [LARGE SCALE GENOMIC DNA]</scope>
    <source>
        <strain evidence="1 2">DSM 40212</strain>
    </source>
</reference>
<gene>
    <name evidence="1" type="ORF">AQI94_32485</name>
</gene>